<protein>
    <submittedName>
        <fullName evidence="1">Uncharacterized protein</fullName>
    </submittedName>
</protein>
<gene>
    <name evidence="1" type="ORF">VSX56_19985</name>
</gene>
<proteinExistence type="predicted"/>
<dbReference type="RefSeq" id="WP_350939310.1">
    <property type="nucleotide sequence ID" value="NZ_JAYWLC010000045.1"/>
</dbReference>
<comment type="caution">
    <text evidence="1">The sequence shown here is derived from an EMBL/GenBank/DDBJ whole genome shotgun (WGS) entry which is preliminary data.</text>
</comment>
<evidence type="ECO:0000313" key="2">
    <source>
        <dbReference type="Proteomes" id="UP001438953"/>
    </source>
</evidence>
<name>A0ABV1SMA0_9RHOB</name>
<dbReference type="Proteomes" id="UP001438953">
    <property type="component" value="Unassembled WGS sequence"/>
</dbReference>
<reference evidence="1 2" key="1">
    <citation type="submission" date="2024-06" db="EMBL/GenBank/DDBJ databases">
        <title>Thioclava kandeliae sp. nov. from a rhizosphere soil sample of Kandelia candel in a mangrove.</title>
        <authorList>
            <person name="Mu T."/>
        </authorList>
    </citation>
    <scope>NUCLEOTIDE SEQUENCE [LARGE SCALE GENOMIC DNA]</scope>
    <source>
        <strain evidence="1 2">CPCC 100088</strain>
    </source>
</reference>
<organism evidence="1 2">
    <name type="scientific">Thioclava kandeliae</name>
    <dbReference type="NCBI Taxonomy" id="3070818"/>
    <lineage>
        <taxon>Bacteria</taxon>
        <taxon>Pseudomonadati</taxon>
        <taxon>Pseudomonadota</taxon>
        <taxon>Alphaproteobacteria</taxon>
        <taxon>Rhodobacterales</taxon>
        <taxon>Paracoccaceae</taxon>
        <taxon>Thioclava</taxon>
    </lineage>
</organism>
<evidence type="ECO:0000313" key="1">
    <source>
        <dbReference type="EMBL" id="MER5174030.1"/>
    </source>
</evidence>
<accession>A0ABV1SMA0</accession>
<sequence>TPPSYGINYPKRWTTSVGQDQIYGLATQRCGDGQHGGRSERAKNDHVALNAYELQISEASQRGEVVTAILIFLYDTEIYTKSIFIR</sequence>
<dbReference type="EMBL" id="JAYWLC010000045">
    <property type="protein sequence ID" value="MER5174030.1"/>
    <property type="molecule type" value="Genomic_DNA"/>
</dbReference>
<feature type="non-terminal residue" evidence="1">
    <location>
        <position position="1"/>
    </location>
</feature>
<keyword evidence="2" id="KW-1185">Reference proteome</keyword>